<accession>A0ABW0BK60</accession>
<organism evidence="1 2">
    <name type="scientific">Nocardioides taihuensis</name>
    <dbReference type="NCBI Taxonomy" id="1835606"/>
    <lineage>
        <taxon>Bacteria</taxon>
        <taxon>Bacillati</taxon>
        <taxon>Actinomycetota</taxon>
        <taxon>Actinomycetes</taxon>
        <taxon>Propionibacteriales</taxon>
        <taxon>Nocardioidaceae</taxon>
        <taxon>Nocardioides</taxon>
    </lineage>
</organism>
<dbReference type="RefSeq" id="WP_378590958.1">
    <property type="nucleotide sequence ID" value="NZ_JBHSKD010000015.1"/>
</dbReference>
<dbReference type="EMBL" id="JBHSKD010000015">
    <property type="protein sequence ID" value="MFC5177711.1"/>
    <property type="molecule type" value="Genomic_DNA"/>
</dbReference>
<evidence type="ECO:0000313" key="2">
    <source>
        <dbReference type="Proteomes" id="UP001596087"/>
    </source>
</evidence>
<proteinExistence type="predicted"/>
<comment type="caution">
    <text evidence="1">The sequence shown here is derived from an EMBL/GenBank/DDBJ whole genome shotgun (WGS) entry which is preliminary data.</text>
</comment>
<protein>
    <submittedName>
        <fullName evidence="1">Uncharacterized protein</fullName>
    </submittedName>
</protein>
<sequence>MTESEPAFVVLQESPDAWVRARLASLPADTRVYYEARFSQAQLSKVGISVHDALREQPTYVGDSSGASDLGTRVVVTYGTTDEQPLSDKALDAVLGAASESYPDHQLPVPVEFVHDPDYVTPVLQ</sequence>
<dbReference type="Proteomes" id="UP001596087">
    <property type="component" value="Unassembled WGS sequence"/>
</dbReference>
<keyword evidence="2" id="KW-1185">Reference proteome</keyword>
<evidence type="ECO:0000313" key="1">
    <source>
        <dbReference type="EMBL" id="MFC5177711.1"/>
    </source>
</evidence>
<gene>
    <name evidence="1" type="ORF">ACFPGP_13595</name>
</gene>
<name>A0ABW0BK60_9ACTN</name>
<reference evidence="2" key="1">
    <citation type="journal article" date="2019" name="Int. J. Syst. Evol. Microbiol.">
        <title>The Global Catalogue of Microorganisms (GCM) 10K type strain sequencing project: providing services to taxonomists for standard genome sequencing and annotation.</title>
        <authorList>
            <consortium name="The Broad Institute Genomics Platform"/>
            <consortium name="The Broad Institute Genome Sequencing Center for Infectious Disease"/>
            <person name="Wu L."/>
            <person name="Ma J."/>
        </authorList>
    </citation>
    <scope>NUCLEOTIDE SEQUENCE [LARGE SCALE GENOMIC DNA]</scope>
    <source>
        <strain evidence="2">DFY41</strain>
    </source>
</reference>